<dbReference type="Gene3D" id="3.40.50.720">
    <property type="entry name" value="NAD(P)-binding Rossmann-like Domain"/>
    <property type="match status" value="1"/>
</dbReference>
<evidence type="ECO:0000259" key="12">
    <source>
        <dbReference type="Pfam" id="PF07993"/>
    </source>
</evidence>
<keyword evidence="10" id="KW-0560">Oxidoreductase</keyword>
<organism evidence="13 14">
    <name type="scientific">Aphis craccivora</name>
    <name type="common">Cowpea aphid</name>
    <dbReference type="NCBI Taxonomy" id="307492"/>
    <lineage>
        <taxon>Eukaryota</taxon>
        <taxon>Metazoa</taxon>
        <taxon>Ecdysozoa</taxon>
        <taxon>Arthropoda</taxon>
        <taxon>Hexapoda</taxon>
        <taxon>Insecta</taxon>
        <taxon>Pterygota</taxon>
        <taxon>Neoptera</taxon>
        <taxon>Paraneoptera</taxon>
        <taxon>Hemiptera</taxon>
        <taxon>Sternorrhyncha</taxon>
        <taxon>Aphidomorpha</taxon>
        <taxon>Aphidoidea</taxon>
        <taxon>Aphididae</taxon>
        <taxon>Aphidini</taxon>
        <taxon>Aphis</taxon>
        <taxon>Aphis</taxon>
    </lineage>
</organism>
<feature type="domain" description="Fatty acyl-CoA reductase C-terminal" evidence="11">
    <location>
        <begin position="380"/>
        <end position="471"/>
    </location>
</feature>
<feature type="domain" description="Thioester reductase (TE)" evidence="12">
    <location>
        <begin position="34"/>
        <end position="303"/>
    </location>
</feature>
<dbReference type="SUPFAM" id="SSF51735">
    <property type="entry name" value="NAD(P)-binding Rossmann-fold domains"/>
    <property type="match status" value="1"/>
</dbReference>
<dbReference type="InterPro" id="IPR026055">
    <property type="entry name" value="FAR"/>
</dbReference>
<keyword evidence="8 10" id="KW-0472">Membrane</keyword>
<dbReference type="Pfam" id="PF03015">
    <property type="entry name" value="Sterile"/>
    <property type="match status" value="1"/>
</dbReference>
<dbReference type="InterPro" id="IPR036291">
    <property type="entry name" value="NAD(P)-bd_dom_sf"/>
</dbReference>
<evidence type="ECO:0000313" key="14">
    <source>
        <dbReference type="Proteomes" id="UP000478052"/>
    </source>
</evidence>
<feature type="transmembrane region" description="Helical" evidence="10">
    <location>
        <begin position="370"/>
        <end position="394"/>
    </location>
</feature>
<proteinExistence type="inferred from homology"/>
<dbReference type="EMBL" id="VUJU01002249">
    <property type="protein sequence ID" value="KAF0761983.1"/>
    <property type="molecule type" value="Genomic_DNA"/>
</dbReference>
<dbReference type="InterPro" id="IPR033640">
    <property type="entry name" value="FAR_C"/>
</dbReference>
<dbReference type="FunFam" id="3.40.50.720:FF:000143">
    <property type="entry name" value="Fatty acyl-CoA reductase"/>
    <property type="match status" value="1"/>
</dbReference>
<gene>
    <name evidence="13" type="ORF">FWK35_00024194</name>
</gene>
<evidence type="ECO:0000259" key="11">
    <source>
        <dbReference type="Pfam" id="PF03015"/>
    </source>
</evidence>
<dbReference type="InterPro" id="IPR013120">
    <property type="entry name" value="FAR_NAD-bd"/>
</dbReference>
<protein>
    <recommendedName>
        <fullName evidence="10">Fatty acyl-CoA reductase</fullName>
        <ecNumber evidence="10">1.2.1.84</ecNumber>
    </recommendedName>
</protein>
<keyword evidence="5 10" id="KW-0521">NADP</keyword>
<dbReference type="Proteomes" id="UP000478052">
    <property type="component" value="Unassembled WGS sequence"/>
</dbReference>
<dbReference type="GO" id="GO:0080019">
    <property type="term" value="F:alcohol-forming very long-chain fatty acyl-CoA reductase activity"/>
    <property type="evidence" value="ECO:0007669"/>
    <property type="project" value="InterPro"/>
</dbReference>
<reference evidence="13 14" key="1">
    <citation type="submission" date="2019-08" db="EMBL/GenBank/DDBJ databases">
        <title>Whole genome of Aphis craccivora.</title>
        <authorList>
            <person name="Voronova N.V."/>
            <person name="Shulinski R.S."/>
            <person name="Bandarenka Y.V."/>
            <person name="Zhorov D.G."/>
            <person name="Warner D."/>
        </authorList>
    </citation>
    <scope>NUCLEOTIDE SEQUENCE [LARGE SCALE GENOMIC DNA]</scope>
    <source>
        <strain evidence="13">180601</strain>
        <tissue evidence="13">Whole Body</tissue>
    </source>
</reference>
<dbReference type="GO" id="GO:0035336">
    <property type="term" value="P:long-chain fatty-acyl-CoA metabolic process"/>
    <property type="evidence" value="ECO:0007669"/>
    <property type="project" value="TreeGrafter"/>
</dbReference>
<keyword evidence="6 10" id="KW-1133">Transmembrane helix</keyword>
<dbReference type="EC" id="1.2.1.84" evidence="10"/>
<feature type="transmembrane region" description="Helical" evidence="10">
    <location>
        <begin position="485"/>
        <end position="506"/>
    </location>
</feature>
<keyword evidence="14" id="KW-1185">Reference proteome</keyword>
<dbReference type="AlphaFoldDB" id="A0A6G0YVC3"/>
<evidence type="ECO:0000256" key="10">
    <source>
        <dbReference type="RuleBase" id="RU363097"/>
    </source>
</evidence>
<evidence type="ECO:0000256" key="9">
    <source>
        <dbReference type="ARBA" id="ARBA00052530"/>
    </source>
</evidence>
<dbReference type="OrthoDB" id="429813at2759"/>
<dbReference type="PANTHER" id="PTHR11011">
    <property type="entry name" value="MALE STERILITY PROTEIN 2-RELATED"/>
    <property type="match status" value="1"/>
</dbReference>
<evidence type="ECO:0000256" key="3">
    <source>
        <dbReference type="ARBA" id="ARBA00022516"/>
    </source>
</evidence>
<dbReference type="CDD" id="cd05236">
    <property type="entry name" value="FAR-N_SDR_e"/>
    <property type="match status" value="1"/>
</dbReference>
<dbReference type="GO" id="GO:0005777">
    <property type="term" value="C:peroxisome"/>
    <property type="evidence" value="ECO:0007669"/>
    <property type="project" value="TreeGrafter"/>
</dbReference>
<comment type="caution">
    <text evidence="13">The sequence shown here is derived from an EMBL/GenBank/DDBJ whole genome shotgun (WGS) entry which is preliminary data.</text>
</comment>
<comment type="subcellular location">
    <subcellularLocation>
        <location evidence="1">Membrane</location>
        <topology evidence="1">Multi-pass membrane protein</topology>
    </subcellularLocation>
</comment>
<keyword evidence="3 10" id="KW-0444">Lipid biosynthesis</keyword>
<evidence type="ECO:0000256" key="4">
    <source>
        <dbReference type="ARBA" id="ARBA00022692"/>
    </source>
</evidence>
<sequence length="534" mass="60448">MATYTILENEFSADSDKMSTEGVSKWYSGRSVFITGGTGYMGKVLIEKLLRDCGDIKFIYVLCRSKRGFSPAARIEQIRKLAVFDRLRIECPEKLKKIKAMEGDLGQPGLGLSDENKSILFNEVSIVFNGAASLRLESGLKDAIRHNTTGTKHVLDLAVEMKNLASFVHLSTAFCHCEFDTLDETIYPSPANPEDVMRAVEWMDDHTLEIITPRLLGPHPNCYTYSKRLAESLVSQYANRIPISVARPSIVTPSFKEPVPGWVDSLNGPVGVIVAAGKGVIRSVLCSPDYEAEVVPVDIAINALILIAWKRTTINVDEMDDPVPCYNISKGDIVHLTWGEVLAKGKRYAYEYPFDAGLWYPNGSMRTNKLMHYFVVFWLQVVPAYLIDGIMVLARQKTFMVRVQKRIAVGMEVLQYFTMRGWNFKIENTKALINGLNEEDMKKFFIQNTEVDIEKYMIQVLLGARQYCMKEPLANLDRARFHLKLLYWLNLATQLLFGFFLLWVFVRAFDSFKFLLDSSTSSFTNVPIIGSLHA</sequence>
<name>A0A6G0YVC3_APHCR</name>
<evidence type="ECO:0000313" key="13">
    <source>
        <dbReference type="EMBL" id="KAF0761983.1"/>
    </source>
</evidence>
<evidence type="ECO:0000256" key="6">
    <source>
        <dbReference type="ARBA" id="ARBA00022989"/>
    </source>
</evidence>
<evidence type="ECO:0000256" key="2">
    <source>
        <dbReference type="ARBA" id="ARBA00005928"/>
    </source>
</evidence>
<accession>A0A6G0YVC3</accession>
<comment type="similarity">
    <text evidence="2 10">Belongs to the fatty acyl-CoA reductase family.</text>
</comment>
<dbReference type="GO" id="GO:0016020">
    <property type="term" value="C:membrane"/>
    <property type="evidence" value="ECO:0007669"/>
    <property type="project" value="UniProtKB-SubCell"/>
</dbReference>
<evidence type="ECO:0000256" key="1">
    <source>
        <dbReference type="ARBA" id="ARBA00004141"/>
    </source>
</evidence>
<dbReference type="Pfam" id="PF07993">
    <property type="entry name" value="NAD_binding_4"/>
    <property type="match status" value="1"/>
</dbReference>
<dbReference type="GO" id="GO:0102965">
    <property type="term" value="F:alcohol-forming long-chain fatty acyl-CoA reductase activity"/>
    <property type="evidence" value="ECO:0007669"/>
    <property type="project" value="UniProtKB-EC"/>
</dbReference>
<dbReference type="CDD" id="cd09071">
    <property type="entry name" value="FAR_C"/>
    <property type="match status" value="1"/>
</dbReference>
<evidence type="ECO:0000256" key="7">
    <source>
        <dbReference type="ARBA" id="ARBA00023098"/>
    </source>
</evidence>
<dbReference type="PANTHER" id="PTHR11011:SF12">
    <property type="entry name" value="FATTY ACYL-COA REDUCTASE"/>
    <property type="match status" value="1"/>
</dbReference>
<keyword evidence="7 10" id="KW-0443">Lipid metabolism</keyword>
<evidence type="ECO:0000256" key="5">
    <source>
        <dbReference type="ARBA" id="ARBA00022857"/>
    </source>
</evidence>
<comment type="function">
    <text evidence="10">Catalyzes the reduction of fatty acyl-CoA to fatty alcohols.</text>
</comment>
<evidence type="ECO:0000256" key="8">
    <source>
        <dbReference type="ARBA" id="ARBA00023136"/>
    </source>
</evidence>
<keyword evidence="4 10" id="KW-0812">Transmembrane</keyword>
<comment type="catalytic activity">
    <reaction evidence="9 10">
        <text>a long-chain fatty acyl-CoA + 2 NADPH + 2 H(+) = a long-chain primary fatty alcohol + 2 NADP(+) + CoA</text>
        <dbReference type="Rhea" id="RHEA:52716"/>
        <dbReference type="ChEBI" id="CHEBI:15378"/>
        <dbReference type="ChEBI" id="CHEBI:57287"/>
        <dbReference type="ChEBI" id="CHEBI:57783"/>
        <dbReference type="ChEBI" id="CHEBI:58349"/>
        <dbReference type="ChEBI" id="CHEBI:77396"/>
        <dbReference type="ChEBI" id="CHEBI:83139"/>
        <dbReference type="EC" id="1.2.1.84"/>
    </reaction>
</comment>